<dbReference type="InterPro" id="IPR036548">
    <property type="entry name" value="Cyt_c_oxidase_su8_sf"/>
</dbReference>
<evidence type="ECO:0000313" key="12">
    <source>
        <dbReference type="Proteomes" id="UP000050525"/>
    </source>
</evidence>
<dbReference type="AlphaFoldDB" id="A0A151NXL8"/>
<evidence type="ECO:0000256" key="3">
    <source>
        <dbReference type="ARBA" id="ARBA00010117"/>
    </source>
</evidence>
<dbReference type="InterPro" id="IPR003205">
    <property type="entry name" value="Cyt_c_oxidase_su8"/>
</dbReference>
<comment type="caution">
    <text evidence="11">The sequence shown here is derived from an EMBL/GenBank/DDBJ whole genome shotgun (WGS) entry which is preliminary data.</text>
</comment>
<keyword evidence="5" id="KW-0999">Mitochondrion inner membrane</keyword>
<evidence type="ECO:0000256" key="5">
    <source>
        <dbReference type="ARBA" id="ARBA00022792"/>
    </source>
</evidence>
<dbReference type="UniPathway" id="UPA00705"/>
<evidence type="ECO:0000256" key="7">
    <source>
        <dbReference type="ARBA" id="ARBA00022989"/>
    </source>
</evidence>
<dbReference type="PANTHER" id="PTHR16717:SF5">
    <property type="entry name" value="CYTOCHROME C OXIDASE SUBUNIT 8, ISOFORM A"/>
    <property type="match status" value="1"/>
</dbReference>
<organism evidence="11 12">
    <name type="scientific">Alligator mississippiensis</name>
    <name type="common">American alligator</name>
    <dbReference type="NCBI Taxonomy" id="8496"/>
    <lineage>
        <taxon>Eukaryota</taxon>
        <taxon>Metazoa</taxon>
        <taxon>Chordata</taxon>
        <taxon>Craniata</taxon>
        <taxon>Vertebrata</taxon>
        <taxon>Euteleostomi</taxon>
        <taxon>Archelosauria</taxon>
        <taxon>Archosauria</taxon>
        <taxon>Crocodylia</taxon>
        <taxon>Alligatoridae</taxon>
        <taxon>Alligatorinae</taxon>
        <taxon>Alligator</taxon>
    </lineage>
</organism>
<proteinExistence type="inferred from homology"/>
<keyword evidence="9 10" id="KW-0472">Membrane</keyword>
<protein>
    <submittedName>
        <fullName evidence="11">Cytochrome c oxidase subunit 8A, mitochondrial</fullName>
    </submittedName>
</protein>
<evidence type="ECO:0000256" key="8">
    <source>
        <dbReference type="ARBA" id="ARBA00023128"/>
    </source>
</evidence>
<evidence type="ECO:0000256" key="9">
    <source>
        <dbReference type="ARBA" id="ARBA00023136"/>
    </source>
</evidence>
<gene>
    <name evidence="11" type="primary">COX8A</name>
    <name evidence="11" type="ORF">Y1Q_0006372</name>
</gene>
<reference evidence="11 12" key="1">
    <citation type="journal article" date="2012" name="Genome Biol.">
        <title>Sequencing three crocodilian genomes to illuminate the evolution of archosaurs and amniotes.</title>
        <authorList>
            <person name="St John J.A."/>
            <person name="Braun E.L."/>
            <person name="Isberg S.R."/>
            <person name="Miles L.G."/>
            <person name="Chong A.Y."/>
            <person name="Gongora J."/>
            <person name="Dalzell P."/>
            <person name="Moran C."/>
            <person name="Bed'hom B."/>
            <person name="Abzhanov A."/>
            <person name="Burgess S.C."/>
            <person name="Cooksey A.M."/>
            <person name="Castoe T.A."/>
            <person name="Crawford N.G."/>
            <person name="Densmore L.D."/>
            <person name="Drew J.C."/>
            <person name="Edwards S.V."/>
            <person name="Faircloth B.C."/>
            <person name="Fujita M.K."/>
            <person name="Greenwold M.J."/>
            <person name="Hoffmann F.G."/>
            <person name="Howard J.M."/>
            <person name="Iguchi T."/>
            <person name="Janes D.E."/>
            <person name="Khan S.Y."/>
            <person name="Kohno S."/>
            <person name="de Koning A.J."/>
            <person name="Lance S.L."/>
            <person name="McCarthy F.M."/>
            <person name="McCormack J.E."/>
            <person name="Merchant M.E."/>
            <person name="Peterson D.G."/>
            <person name="Pollock D.D."/>
            <person name="Pourmand N."/>
            <person name="Raney B.J."/>
            <person name="Roessler K.A."/>
            <person name="Sanford J.R."/>
            <person name="Sawyer R.H."/>
            <person name="Schmidt C.J."/>
            <person name="Triplett E.W."/>
            <person name="Tuberville T.D."/>
            <person name="Venegas-Anaya M."/>
            <person name="Howard J.T."/>
            <person name="Jarvis E.D."/>
            <person name="Guillette L.J.Jr."/>
            <person name="Glenn T.C."/>
            <person name="Green R.E."/>
            <person name="Ray D.A."/>
        </authorList>
    </citation>
    <scope>NUCLEOTIDE SEQUENCE [LARGE SCALE GENOMIC DNA]</scope>
    <source>
        <strain evidence="11">KSC_2009_1</strain>
    </source>
</reference>
<dbReference type="PANTHER" id="PTHR16717">
    <property type="entry name" value="CYTOCHROME C OXIDASE POLYPEPTIDE VIII"/>
    <property type="match status" value="1"/>
</dbReference>
<name>A0A151NXL8_ALLMI</name>
<keyword evidence="4 10" id="KW-0812">Transmembrane</keyword>
<dbReference type="GO" id="GO:0005743">
    <property type="term" value="C:mitochondrial inner membrane"/>
    <property type="evidence" value="ECO:0007669"/>
    <property type="project" value="UniProtKB-SubCell"/>
</dbReference>
<dbReference type="STRING" id="8496.A0A151NXL8"/>
<evidence type="ECO:0000256" key="6">
    <source>
        <dbReference type="ARBA" id="ARBA00022946"/>
    </source>
</evidence>
<evidence type="ECO:0000256" key="4">
    <source>
        <dbReference type="ARBA" id="ARBA00022692"/>
    </source>
</evidence>
<evidence type="ECO:0000313" key="11">
    <source>
        <dbReference type="EMBL" id="KYO41617.1"/>
    </source>
</evidence>
<comment type="subcellular location">
    <subcellularLocation>
        <location evidence="1">Mitochondrion inner membrane</location>
        <topology evidence="1">Single-pass membrane protein</topology>
    </subcellularLocation>
</comment>
<dbReference type="GO" id="GO:0045277">
    <property type="term" value="C:respiratory chain complex IV"/>
    <property type="evidence" value="ECO:0007669"/>
    <property type="project" value="InterPro"/>
</dbReference>
<dbReference type="SUPFAM" id="SSF81431">
    <property type="entry name" value="Mitochondrial cytochrome c oxidase subunit VIIIb (aka IX)"/>
    <property type="match status" value="1"/>
</dbReference>
<feature type="transmembrane region" description="Helical" evidence="10">
    <location>
        <begin position="40"/>
        <end position="59"/>
    </location>
</feature>
<dbReference type="CDD" id="cd00930">
    <property type="entry name" value="Cyt_c_Oxidase_VIII"/>
    <property type="match status" value="1"/>
</dbReference>
<dbReference type="Proteomes" id="UP000050525">
    <property type="component" value="Unassembled WGS sequence"/>
</dbReference>
<dbReference type="Gene3D" id="4.10.81.10">
    <property type="entry name" value="Cytochrome c oxidase, subunit 8"/>
    <property type="match status" value="1"/>
</dbReference>
<dbReference type="FunFam" id="4.10.81.10:FF:000001">
    <property type="entry name" value="Cytochrome c oxidase subunit 8B, mitochondrial"/>
    <property type="match status" value="1"/>
</dbReference>
<comment type="similarity">
    <text evidence="3">Belongs to the cytochrome c oxidase VIII family.</text>
</comment>
<keyword evidence="7 10" id="KW-1133">Transmembrane helix</keyword>
<keyword evidence="8" id="KW-0496">Mitochondrion</keyword>
<dbReference type="GO" id="GO:0006123">
    <property type="term" value="P:mitochondrial electron transport, cytochrome c to oxygen"/>
    <property type="evidence" value="ECO:0007669"/>
    <property type="project" value="InterPro"/>
</dbReference>
<keyword evidence="12" id="KW-1185">Reference proteome</keyword>
<evidence type="ECO:0000256" key="10">
    <source>
        <dbReference type="SAM" id="Phobius"/>
    </source>
</evidence>
<accession>A0A151NXL8</accession>
<keyword evidence="6" id="KW-0809">Transit peptide</keyword>
<dbReference type="Pfam" id="PF02285">
    <property type="entry name" value="COX8"/>
    <property type="match status" value="1"/>
</dbReference>
<sequence>MLGFQRAFRLLHATMKNQIVPRGNYMSKPPEEILTPADQAIGLIVMFSVFLIPSGWILAHIQDYKAHQNE</sequence>
<dbReference type="EMBL" id="AKHW03001628">
    <property type="protein sequence ID" value="KYO41617.1"/>
    <property type="molecule type" value="Genomic_DNA"/>
</dbReference>
<comment type="pathway">
    <text evidence="2">Energy metabolism; oxidative phosphorylation.</text>
</comment>
<evidence type="ECO:0000256" key="2">
    <source>
        <dbReference type="ARBA" id="ARBA00004673"/>
    </source>
</evidence>
<evidence type="ECO:0000256" key="1">
    <source>
        <dbReference type="ARBA" id="ARBA00004434"/>
    </source>
</evidence>